<evidence type="ECO:0000256" key="2">
    <source>
        <dbReference type="SAM" id="MobiDB-lite"/>
    </source>
</evidence>
<comment type="caution">
    <text evidence="3">The sequence shown here is derived from an EMBL/GenBank/DDBJ whole genome shotgun (WGS) entry which is preliminary data.</text>
</comment>
<feature type="compositionally biased region" description="Basic and acidic residues" evidence="2">
    <location>
        <begin position="404"/>
        <end position="422"/>
    </location>
</feature>
<protein>
    <submittedName>
        <fullName evidence="3">Uncharacterized protein</fullName>
    </submittedName>
</protein>
<feature type="region of interest" description="Disordered" evidence="2">
    <location>
        <begin position="1194"/>
        <end position="1251"/>
    </location>
</feature>
<evidence type="ECO:0000256" key="1">
    <source>
        <dbReference type="SAM" id="Coils"/>
    </source>
</evidence>
<feature type="compositionally biased region" description="Polar residues" evidence="2">
    <location>
        <begin position="237"/>
        <end position="246"/>
    </location>
</feature>
<reference evidence="3" key="1">
    <citation type="submission" date="2022-01" db="EMBL/GenBank/DDBJ databases">
        <title>Genome Sequence Resource for Two Populations of Ditylenchus destructor, the Migratory Endoparasitic Phytonematode.</title>
        <authorList>
            <person name="Zhang H."/>
            <person name="Lin R."/>
            <person name="Xie B."/>
        </authorList>
    </citation>
    <scope>NUCLEOTIDE SEQUENCE</scope>
    <source>
        <strain evidence="3">BazhouSP</strain>
    </source>
</reference>
<feature type="compositionally biased region" description="Low complexity" evidence="2">
    <location>
        <begin position="309"/>
        <end position="330"/>
    </location>
</feature>
<feature type="region of interest" description="Disordered" evidence="2">
    <location>
        <begin position="466"/>
        <end position="485"/>
    </location>
</feature>
<keyword evidence="4" id="KW-1185">Reference proteome</keyword>
<organism evidence="3 4">
    <name type="scientific">Ditylenchus destructor</name>
    <dbReference type="NCBI Taxonomy" id="166010"/>
    <lineage>
        <taxon>Eukaryota</taxon>
        <taxon>Metazoa</taxon>
        <taxon>Ecdysozoa</taxon>
        <taxon>Nematoda</taxon>
        <taxon>Chromadorea</taxon>
        <taxon>Rhabditida</taxon>
        <taxon>Tylenchina</taxon>
        <taxon>Tylenchomorpha</taxon>
        <taxon>Sphaerularioidea</taxon>
        <taxon>Anguinidae</taxon>
        <taxon>Anguininae</taxon>
        <taxon>Ditylenchus</taxon>
    </lineage>
</organism>
<dbReference type="EMBL" id="JAKKPZ010000002">
    <property type="protein sequence ID" value="KAI1726432.1"/>
    <property type="molecule type" value="Genomic_DNA"/>
</dbReference>
<feature type="region of interest" description="Disordered" evidence="2">
    <location>
        <begin position="1086"/>
        <end position="1159"/>
    </location>
</feature>
<dbReference type="AlphaFoldDB" id="A0AAD4NFC9"/>
<feature type="region of interest" description="Disordered" evidence="2">
    <location>
        <begin position="237"/>
        <end position="267"/>
    </location>
</feature>
<feature type="region of interest" description="Disordered" evidence="2">
    <location>
        <begin position="403"/>
        <end position="445"/>
    </location>
</feature>
<evidence type="ECO:0000313" key="3">
    <source>
        <dbReference type="EMBL" id="KAI1726432.1"/>
    </source>
</evidence>
<evidence type="ECO:0000313" key="4">
    <source>
        <dbReference type="Proteomes" id="UP001201812"/>
    </source>
</evidence>
<feature type="compositionally biased region" description="Polar residues" evidence="2">
    <location>
        <begin position="979"/>
        <end position="988"/>
    </location>
</feature>
<feature type="region of interest" description="Disordered" evidence="2">
    <location>
        <begin position="935"/>
        <end position="954"/>
    </location>
</feature>
<feature type="compositionally biased region" description="Basic and acidic residues" evidence="2">
    <location>
        <begin position="292"/>
        <end position="301"/>
    </location>
</feature>
<feature type="region of interest" description="Disordered" evidence="2">
    <location>
        <begin position="279"/>
        <end position="340"/>
    </location>
</feature>
<name>A0AAD4NFC9_9BILA</name>
<feature type="compositionally biased region" description="Polar residues" evidence="2">
    <location>
        <begin position="936"/>
        <end position="954"/>
    </location>
</feature>
<feature type="coiled-coil region" evidence="1">
    <location>
        <begin position="520"/>
        <end position="568"/>
    </location>
</feature>
<accession>A0AAD4NFC9</accession>
<gene>
    <name evidence="3" type="ORF">DdX_03152</name>
</gene>
<keyword evidence="1" id="KW-0175">Coiled coil</keyword>
<sequence length="1251" mass="139903">MPGRPTVNFARPLASLALLPSRGCRLLLFTYLQEQMCRGLFSLGNAAAKGAGQINIWSLSAHPGTDFTRYENEEDQFLQEMESIQQQCAVNTDTSDEHEDTTPVLGTLCNLVGEISQLRKENRKLRRRLSSPVVCGVSRHVSSSSTSRSVIERVNAFLDRNSRRNSHNTLLPRLITTAVSGSTARARNCLMSSGSSSGIFNNQRMLESCNGARERLSSPPKDALTSTLTVSSYSADLSSDTFSSCNRPRKLKPPPPILPEAGSGSDMLDSEMENIFHEVSLPSHDNNTEIIEDSKRQEITSRSRRSMTRRSQFSSISEHTSSSSASACSSVEPQDHMTSSRSSFLELIGLRKKREKLQPDIDQNFGRAAALCKKRKRKMSGCDATCNLHGCGDVSKRYSGVYSRESKPHSHDSVQKLQEHDSWSNLDSNTPEPIGTSFGSIDTEPARNVKGNEFAEQKLRPKSMVYLDPPKLTPKSSLRGKTKSCKSINADRRSNYENLNEKSNNLDVSSDQFRHFREERELLKNEVIMLKTRNNRLIDQLREKSMQISFLETQKSHLEEEVKTLRRKERYNELLDGICLEKRLTSNFDSSFSALEEKLHNFQAQIRSIGDSFKHQQMAINSNMYDQKAYESCLEQVERLQRENFSLLQFQASELNMKDKIIRQRIDLMPSYDALYSFAMGIVKKLGQLRKLLLEKTGQVNQAELELMNLQSSLLLTHAQMERLRLEAKISNTKLSHKRPASYHGDNPLDKHVKSELCFLLPMKLHGSRVQQHRNFQSSGNIDTMVEANEQNIEVEFLRLFDYARCLSKICEENPPSNQKKNLHTQQVESVIHYRNGRGTVSPMNSPVIGDRRMLCSSDVNKMSPIMQRMYSKDTRKCGRSQHGLNPAARRPLSWVDAKSTFAKSSDDFGVAVKENTPNSSPLLNLHKLSNIFGRNATSSPVQDPNSKSPSTTPVLIRRVPLLGSPIQLNNRRLVKQSSLQTKSNGLDSHQPLYDCPPRGKLTISDTSSDYNTIGSFQISSEKKDFSTASIFSRGGSSSLERTLNDPVRAARTKMGRNNLLQYSPQRPVVPTAPPMSLINSAISKLPQPHMCGSNGSGTSLRRGRPNSGRDSLSCARPATPGENGPQWPASLQSSPLLMRQSKPPHKTFGPRTSESPSFGTKFVHHSGNEQMAQHNQHKMQHMQQLAITSQNAHCQNEKNKQSGIENTAESHNGGGASRIPKPAGGGAMPAAAKKAGTSWLSRFRRNSNRK</sequence>
<dbReference type="Proteomes" id="UP001201812">
    <property type="component" value="Unassembled WGS sequence"/>
</dbReference>
<proteinExistence type="predicted"/>
<feature type="compositionally biased region" description="Polar residues" evidence="2">
    <location>
        <begin position="1202"/>
        <end position="1211"/>
    </location>
</feature>
<feature type="region of interest" description="Disordered" evidence="2">
    <location>
        <begin position="979"/>
        <end position="998"/>
    </location>
</feature>